<name>A0A7J9RYQ5_SULOH</name>
<dbReference type="RefSeq" id="WP_184651098.1">
    <property type="nucleotide sequence ID" value="NZ_JACHFY010000050.1"/>
</dbReference>
<dbReference type="AlphaFoldDB" id="A0A7J9RYQ5"/>
<comment type="caution">
    <text evidence="1">The sequence shown here is derived from an EMBL/GenBank/DDBJ whole genome shotgun (WGS) entry which is preliminary data.</text>
</comment>
<dbReference type="Proteomes" id="UP000582213">
    <property type="component" value="Unassembled WGS sequence"/>
</dbReference>
<proteinExistence type="predicted"/>
<gene>
    <name evidence="1" type="ORF">HNQ62_002964</name>
</gene>
<evidence type="ECO:0000313" key="1">
    <source>
        <dbReference type="EMBL" id="MBB5255189.1"/>
    </source>
</evidence>
<protein>
    <submittedName>
        <fullName evidence="1">Uncharacterized protein</fullName>
    </submittedName>
</protein>
<accession>A0A7J9RYQ5</accession>
<evidence type="ECO:0000313" key="2">
    <source>
        <dbReference type="Proteomes" id="UP000582213"/>
    </source>
</evidence>
<reference evidence="1 2" key="1">
    <citation type="submission" date="2020-08" db="EMBL/GenBank/DDBJ databases">
        <title>Genomic Encyclopedia of Type Strains, Phase IV (KMG-IV): sequencing the most valuable type-strain genomes for metagenomic binning, comparative biology and taxonomic classification.</title>
        <authorList>
            <person name="Goeker M."/>
        </authorList>
    </citation>
    <scope>NUCLEOTIDE SEQUENCE [LARGE SCALE GENOMIC DNA]</scope>
    <source>
        <strain evidence="1 2">DSM 12421</strain>
    </source>
</reference>
<dbReference type="EMBL" id="JACHFY010000050">
    <property type="protein sequence ID" value="MBB5255189.1"/>
    <property type="molecule type" value="Genomic_DNA"/>
</dbReference>
<organism evidence="1 2">
    <name type="scientific">Sulfurisphaera ohwakuensis</name>
    <dbReference type="NCBI Taxonomy" id="69656"/>
    <lineage>
        <taxon>Archaea</taxon>
        <taxon>Thermoproteota</taxon>
        <taxon>Thermoprotei</taxon>
        <taxon>Sulfolobales</taxon>
        <taxon>Sulfolobaceae</taxon>
        <taxon>Sulfurisphaera</taxon>
    </lineage>
</organism>
<sequence length="143" mass="17031">MQRIFLDYILNKVKNSTTDNNIININNKLILFLNMNFNKIKELIRNFSKVTNDKKVIVSPNINIDIFNSKEYIKLIRRSKDLGIFIIYPDVKDLKNMRIYPSTSKILDTVHCNIFRPKFNYVKISSSKCYPLLRQYGNLFFLR</sequence>